<protein>
    <submittedName>
        <fullName evidence="1">Uncharacterized protein</fullName>
    </submittedName>
</protein>
<dbReference type="Proteomes" id="UP000316759">
    <property type="component" value="Unassembled WGS sequence"/>
</dbReference>
<proteinExistence type="predicted"/>
<keyword evidence="2" id="KW-1185">Reference proteome</keyword>
<organism evidence="1 2">
    <name type="scientific">Fasciola gigantica</name>
    <name type="common">Giant liver fluke</name>
    <dbReference type="NCBI Taxonomy" id="46835"/>
    <lineage>
        <taxon>Eukaryota</taxon>
        <taxon>Metazoa</taxon>
        <taxon>Spiralia</taxon>
        <taxon>Lophotrochozoa</taxon>
        <taxon>Platyhelminthes</taxon>
        <taxon>Trematoda</taxon>
        <taxon>Digenea</taxon>
        <taxon>Plagiorchiida</taxon>
        <taxon>Echinostomata</taxon>
        <taxon>Echinostomatoidea</taxon>
        <taxon>Fasciolidae</taxon>
        <taxon>Fasciola</taxon>
    </lineage>
</organism>
<sequence length="112" mass="12378">MGLDILSACLPSHTNTHVDAHAHTRMGLQVDRPTGRLQIDREIQTTNPYEDGLSSLRSRRTLIGTSGQAGVTLRPLDSYDLYKPRTSSAGLVFDKRRVCMLLRCRAVGRASV</sequence>
<evidence type="ECO:0000313" key="1">
    <source>
        <dbReference type="EMBL" id="TPP59257.1"/>
    </source>
</evidence>
<dbReference type="EMBL" id="SUNJ01010942">
    <property type="protein sequence ID" value="TPP59257.1"/>
    <property type="molecule type" value="Genomic_DNA"/>
</dbReference>
<dbReference type="AlphaFoldDB" id="A0A504YMQ5"/>
<evidence type="ECO:0000313" key="2">
    <source>
        <dbReference type="Proteomes" id="UP000316759"/>
    </source>
</evidence>
<reference evidence="1 2" key="1">
    <citation type="submission" date="2019-04" db="EMBL/GenBank/DDBJ databases">
        <title>Annotation for the trematode Fasciola gigantica.</title>
        <authorList>
            <person name="Choi Y.-J."/>
        </authorList>
    </citation>
    <scope>NUCLEOTIDE SEQUENCE [LARGE SCALE GENOMIC DNA]</scope>
    <source>
        <strain evidence="1">Uganda_cow_1</strain>
    </source>
</reference>
<gene>
    <name evidence="1" type="ORF">FGIG_09170</name>
</gene>
<name>A0A504YMQ5_FASGI</name>
<accession>A0A504YMQ5</accession>
<comment type="caution">
    <text evidence="1">The sequence shown here is derived from an EMBL/GenBank/DDBJ whole genome shotgun (WGS) entry which is preliminary data.</text>
</comment>